<evidence type="ECO:0000313" key="3">
    <source>
        <dbReference type="Proteomes" id="UP000188268"/>
    </source>
</evidence>
<dbReference type="AlphaFoldDB" id="A0A1R3KE79"/>
<name>A0A1R3KE79_COCAP</name>
<feature type="region of interest" description="Disordered" evidence="1">
    <location>
        <begin position="1"/>
        <end position="23"/>
    </location>
</feature>
<protein>
    <submittedName>
        <fullName evidence="2">Uncharacterized protein</fullName>
    </submittedName>
</protein>
<proteinExistence type="predicted"/>
<sequence length="23" mass="2740">MVEEREFRARGRNGNYGDRAERA</sequence>
<gene>
    <name evidence="2" type="ORF">CCACVL1_01918</name>
</gene>
<keyword evidence="3" id="KW-1185">Reference proteome</keyword>
<evidence type="ECO:0000256" key="1">
    <source>
        <dbReference type="SAM" id="MobiDB-lite"/>
    </source>
</evidence>
<dbReference type="EMBL" id="AWWV01005388">
    <property type="protein sequence ID" value="OMP05401.1"/>
    <property type="molecule type" value="Genomic_DNA"/>
</dbReference>
<dbReference type="Proteomes" id="UP000188268">
    <property type="component" value="Unassembled WGS sequence"/>
</dbReference>
<reference evidence="2 3" key="1">
    <citation type="submission" date="2013-09" db="EMBL/GenBank/DDBJ databases">
        <title>Corchorus capsularis genome sequencing.</title>
        <authorList>
            <person name="Alam M."/>
            <person name="Haque M.S."/>
            <person name="Islam M.S."/>
            <person name="Emdad E.M."/>
            <person name="Islam M.M."/>
            <person name="Ahmed B."/>
            <person name="Halim A."/>
            <person name="Hossen Q.M.M."/>
            <person name="Hossain M.Z."/>
            <person name="Ahmed R."/>
            <person name="Khan M.M."/>
            <person name="Islam R."/>
            <person name="Rashid M.M."/>
            <person name="Khan S.A."/>
            <person name="Rahman M.S."/>
            <person name="Alam M."/>
        </authorList>
    </citation>
    <scope>NUCLEOTIDE SEQUENCE [LARGE SCALE GENOMIC DNA]</scope>
    <source>
        <strain evidence="3">cv. CVL-1</strain>
        <tissue evidence="2">Whole seedling</tissue>
    </source>
</reference>
<dbReference type="Gramene" id="OMP05401">
    <property type="protein sequence ID" value="OMP05401"/>
    <property type="gene ID" value="CCACVL1_01918"/>
</dbReference>
<accession>A0A1R3KE79</accession>
<comment type="caution">
    <text evidence="2">The sequence shown here is derived from an EMBL/GenBank/DDBJ whole genome shotgun (WGS) entry which is preliminary data.</text>
</comment>
<evidence type="ECO:0000313" key="2">
    <source>
        <dbReference type="EMBL" id="OMP05401.1"/>
    </source>
</evidence>
<organism evidence="2 3">
    <name type="scientific">Corchorus capsularis</name>
    <name type="common">Jute</name>
    <dbReference type="NCBI Taxonomy" id="210143"/>
    <lineage>
        <taxon>Eukaryota</taxon>
        <taxon>Viridiplantae</taxon>
        <taxon>Streptophyta</taxon>
        <taxon>Embryophyta</taxon>
        <taxon>Tracheophyta</taxon>
        <taxon>Spermatophyta</taxon>
        <taxon>Magnoliopsida</taxon>
        <taxon>eudicotyledons</taxon>
        <taxon>Gunneridae</taxon>
        <taxon>Pentapetalae</taxon>
        <taxon>rosids</taxon>
        <taxon>malvids</taxon>
        <taxon>Malvales</taxon>
        <taxon>Malvaceae</taxon>
        <taxon>Grewioideae</taxon>
        <taxon>Apeibeae</taxon>
        <taxon>Corchorus</taxon>
    </lineage>
</organism>